<dbReference type="Pfam" id="PF00392">
    <property type="entry name" value="GntR"/>
    <property type="match status" value="1"/>
</dbReference>
<sequence>MAKKASDAGGGRAQAVHRALKRAILDQALSPGSKLPEDSIGERLGVSRTLVHQALVRLSEEGLVDLRPNRGATVARPTLEEGRNLFLTRMALERLVVETLSGKLKPEQIEALSAHIAAEEAARTAHATSIRLAGEFHTMLAQMTDNTSLIRYVDELVARSSLILALYGRPHSSECAVSEHRDLLDKLIAGKTEEAAALMAHHLDSITTRALLPKEDSMNIKDVLASYAAAEGLA</sequence>
<dbReference type="GO" id="GO:0003700">
    <property type="term" value="F:DNA-binding transcription factor activity"/>
    <property type="evidence" value="ECO:0007669"/>
    <property type="project" value="InterPro"/>
</dbReference>
<feature type="domain" description="HTH gntR-type" evidence="4">
    <location>
        <begin position="10"/>
        <end position="77"/>
    </location>
</feature>
<reference evidence="6" key="1">
    <citation type="submission" date="2015-07" db="EMBL/GenBank/DDBJ databases">
        <title>Whole genome sequence of an Ensifer adhaerens strain isolated from a cave pool in the Wind Cave National Park.</title>
        <authorList>
            <person name="Eng W.W.H."/>
            <person name="Gan H.M."/>
            <person name="Barton H.A."/>
            <person name="Savka M.A."/>
        </authorList>
    </citation>
    <scope>NUCLEOTIDE SEQUENCE [LARGE SCALE GENOMIC DNA]</scope>
    <source>
        <strain evidence="6">SD006</strain>
    </source>
</reference>
<keyword evidence="1" id="KW-0805">Transcription regulation</keyword>
<dbReference type="SUPFAM" id="SSF48008">
    <property type="entry name" value="GntR ligand-binding domain-like"/>
    <property type="match status" value="1"/>
</dbReference>
<dbReference type="SMART" id="SM00345">
    <property type="entry name" value="HTH_GNTR"/>
    <property type="match status" value="1"/>
</dbReference>
<protein>
    <submittedName>
        <fullName evidence="5">GntR family transcriptional regulator</fullName>
    </submittedName>
</protein>
<dbReference type="RefSeq" id="WP_053248470.1">
    <property type="nucleotide sequence ID" value="NZ_LGAP01000003.1"/>
</dbReference>
<dbReference type="SUPFAM" id="SSF46785">
    <property type="entry name" value="Winged helix' DNA-binding domain"/>
    <property type="match status" value="1"/>
</dbReference>
<evidence type="ECO:0000313" key="6">
    <source>
        <dbReference type="Proteomes" id="UP000037425"/>
    </source>
</evidence>
<dbReference type="PROSITE" id="PS50949">
    <property type="entry name" value="HTH_GNTR"/>
    <property type="match status" value="1"/>
</dbReference>
<dbReference type="InterPro" id="IPR000524">
    <property type="entry name" value="Tscrpt_reg_HTH_GntR"/>
</dbReference>
<gene>
    <name evidence="5" type="ORF">AC244_08860</name>
</gene>
<name>A0A0L8BZ59_ENSAD</name>
<dbReference type="SMART" id="SM00895">
    <property type="entry name" value="FCD"/>
    <property type="match status" value="1"/>
</dbReference>
<organism evidence="5 6">
    <name type="scientific">Ensifer adhaerens</name>
    <name type="common">Sinorhizobium morelense</name>
    <dbReference type="NCBI Taxonomy" id="106592"/>
    <lineage>
        <taxon>Bacteria</taxon>
        <taxon>Pseudomonadati</taxon>
        <taxon>Pseudomonadota</taxon>
        <taxon>Alphaproteobacteria</taxon>
        <taxon>Hyphomicrobiales</taxon>
        <taxon>Rhizobiaceae</taxon>
        <taxon>Sinorhizobium/Ensifer group</taxon>
        <taxon>Ensifer</taxon>
    </lineage>
</organism>
<evidence type="ECO:0000256" key="1">
    <source>
        <dbReference type="ARBA" id="ARBA00023015"/>
    </source>
</evidence>
<evidence type="ECO:0000313" key="5">
    <source>
        <dbReference type="EMBL" id="KOF20022.1"/>
    </source>
</evidence>
<dbReference type="Gene3D" id="1.20.120.530">
    <property type="entry name" value="GntR ligand-binding domain-like"/>
    <property type="match status" value="1"/>
</dbReference>
<keyword evidence="2" id="KW-0238">DNA-binding</keyword>
<comment type="caution">
    <text evidence="5">The sequence shown here is derived from an EMBL/GenBank/DDBJ whole genome shotgun (WGS) entry which is preliminary data.</text>
</comment>
<dbReference type="PANTHER" id="PTHR43537:SF53">
    <property type="entry name" value="HTH-TYPE TRANSCRIPTIONAL REPRESSOR NANR"/>
    <property type="match status" value="1"/>
</dbReference>
<evidence type="ECO:0000256" key="2">
    <source>
        <dbReference type="ARBA" id="ARBA00023125"/>
    </source>
</evidence>
<dbReference type="InterPro" id="IPR011711">
    <property type="entry name" value="GntR_C"/>
</dbReference>
<dbReference type="OrthoDB" id="8114900at2"/>
<accession>A0A0L8BZ59</accession>
<dbReference type="GO" id="GO:0003677">
    <property type="term" value="F:DNA binding"/>
    <property type="evidence" value="ECO:0007669"/>
    <property type="project" value="UniProtKB-KW"/>
</dbReference>
<dbReference type="EMBL" id="LGAP01000003">
    <property type="protein sequence ID" value="KOF20022.1"/>
    <property type="molecule type" value="Genomic_DNA"/>
</dbReference>
<dbReference type="InterPro" id="IPR036388">
    <property type="entry name" value="WH-like_DNA-bd_sf"/>
</dbReference>
<keyword evidence="3" id="KW-0804">Transcription</keyword>
<dbReference type="PATRIC" id="fig|106592.7.peg.4521"/>
<evidence type="ECO:0000259" key="4">
    <source>
        <dbReference type="PROSITE" id="PS50949"/>
    </source>
</evidence>
<proteinExistence type="predicted"/>
<dbReference type="Pfam" id="PF07729">
    <property type="entry name" value="FCD"/>
    <property type="match status" value="1"/>
</dbReference>
<dbReference type="Proteomes" id="UP000037425">
    <property type="component" value="Unassembled WGS sequence"/>
</dbReference>
<dbReference type="InterPro" id="IPR008920">
    <property type="entry name" value="TF_FadR/GntR_C"/>
</dbReference>
<dbReference type="PANTHER" id="PTHR43537">
    <property type="entry name" value="TRANSCRIPTIONAL REGULATOR, GNTR FAMILY"/>
    <property type="match status" value="1"/>
</dbReference>
<evidence type="ECO:0000256" key="3">
    <source>
        <dbReference type="ARBA" id="ARBA00023163"/>
    </source>
</evidence>
<dbReference type="AlphaFoldDB" id="A0A0L8BZ59"/>
<dbReference type="Gene3D" id="1.10.10.10">
    <property type="entry name" value="Winged helix-like DNA-binding domain superfamily/Winged helix DNA-binding domain"/>
    <property type="match status" value="1"/>
</dbReference>
<dbReference type="InterPro" id="IPR036390">
    <property type="entry name" value="WH_DNA-bd_sf"/>
</dbReference>
<dbReference type="CDD" id="cd07377">
    <property type="entry name" value="WHTH_GntR"/>
    <property type="match status" value="1"/>
</dbReference>